<dbReference type="AlphaFoldDB" id="A0A450YS72"/>
<dbReference type="InterPro" id="IPR006364">
    <property type="entry name" value="CobI/CbiL/CobIJ_dom"/>
</dbReference>
<dbReference type="EC" id="2.1.1.130" evidence="8"/>
<dbReference type="GO" id="GO:0009236">
    <property type="term" value="P:cobalamin biosynthetic process"/>
    <property type="evidence" value="ECO:0007669"/>
    <property type="project" value="UniProtKB-UniPathway"/>
</dbReference>
<comment type="similarity">
    <text evidence="2">Belongs to the precorrin methyltransferase family.</text>
</comment>
<dbReference type="InterPro" id="IPR012382">
    <property type="entry name" value="CobI/CbiL"/>
</dbReference>
<dbReference type="NCBIfam" id="TIGR01467">
    <property type="entry name" value="cobI_cbiL"/>
    <property type="match status" value="1"/>
</dbReference>
<evidence type="ECO:0000256" key="3">
    <source>
        <dbReference type="ARBA" id="ARBA00022573"/>
    </source>
</evidence>
<dbReference type="CDD" id="cd11645">
    <property type="entry name" value="Precorrin_2_C20_MT"/>
    <property type="match status" value="1"/>
</dbReference>
<dbReference type="InterPro" id="IPR035996">
    <property type="entry name" value="4pyrrol_Methylase_sf"/>
</dbReference>
<dbReference type="InterPro" id="IPR014777">
    <property type="entry name" value="4pyrrole_Mease_sub1"/>
</dbReference>
<dbReference type="SUPFAM" id="SSF53790">
    <property type="entry name" value="Tetrapyrrole methylase"/>
    <property type="match status" value="1"/>
</dbReference>
<dbReference type="UniPathway" id="UPA00148"/>
<evidence type="ECO:0000259" key="7">
    <source>
        <dbReference type="Pfam" id="PF00590"/>
    </source>
</evidence>
<keyword evidence="4 8" id="KW-0489">Methyltransferase</keyword>
<dbReference type="EMBL" id="CAADFU010000037">
    <property type="protein sequence ID" value="VFK44404.1"/>
    <property type="molecule type" value="Genomic_DNA"/>
</dbReference>
<name>A0A450YS72_9GAMM</name>
<evidence type="ECO:0000313" key="8">
    <source>
        <dbReference type="EMBL" id="VFK44404.1"/>
    </source>
</evidence>
<keyword evidence="3" id="KW-0169">Cobalamin biosynthesis</keyword>
<organism evidence="8">
    <name type="scientific">Candidatus Kentrum sp. SD</name>
    <dbReference type="NCBI Taxonomy" id="2126332"/>
    <lineage>
        <taxon>Bacteria</taxon>
        <taxon>Pseudomonadati</taxon>
        <taxon>Pseudomonadota</taxon>
        <taxon>Gammaproteobacteria</taxon>
        <taxon>Candidatus Kentrum</taxon>
    </lineage>
</organism>
<comment type="pathway">
    <text evidence="1">Cofactor biosynthesis; adenosylcobalamin biosynthesis.</text>
</comment>
<evidence type="ECO:0000313" key="9">
    <source>
        <dbReference type="EMBL" id="VFK79828.1"/>
    </source>
</evidence>
<dbReference type="PANTHER" id="PTHR43467:SF2">
    <property type="entry name" value="COBALT-PRECORRIN-2 C(20)-METHYLTRANSFERASE"/>
    <property type="match status" value="1"/>
</dbReference>
<keyword evidence="5 8" id="KW-0808">Transferase</keyword>
<evidence type="ECO:0000256" key="5">
    <source>
        <dbReference type="ARBA" id="ARBA00022679"/>
    </source>
</evidence>
<dbReference type="PANTHER" id="PTHR43467">
    <property type="entry name" value="COBALT-PRECORRIN-2 C(20)-METHYLTRANSFERASE"/>
    <property type="match status" value="1"/>
</dbReference>
<sequence length="290" mass="31958">MNQQSVPRVTHTSINDRQQLVRSHEENNQRELARVPLGRLIGISLGPGDPDLITRAAEKTMNSNARWTWPVKKTGDASFALEIARRAGFSPPQDGIPLIFPMTRDAAVLAAAWSVAAETVLQSLQAGRDVLFLCEGDVSTYSTFGCLSRNVTKRNAEVQVAVIPGVSSPQACAARLGIPLAEQDDTLAFLPAGYGVEMVTQLLDVFDRLVLMKVNPVLDQVIDLLDLRGLLAHARFVERVGTPEERVVTDVASLKGQRVNYLSLLLVHNPYIQKERVRINEQQHRQGNLP</sequence>
<evidence type="ECO:0000256" key="2">
    <source>
        <dbReference type="ARBA" id="ARBA00005879"/>
    </source>
</evidence>
<reference evidence="8" key="1">
    <citation type="submission" date="2019-02" db="EMBL/GenBank/DDBJ databases">
        <authorList>
            <person name="Gruber-Vodicka R. H."/>
            <person name="Seah K. B. B."/>
        </authorList>
    </citation>
    <scope>NUCLEOTIDE SEQUENCE</scope>
    <source>
        <strain evidence="9">BECK_S127</strain>
        <strain evidence="8">BECK_S1320</strain>
    </source>
</reference>
<gene>
    <name evidence="9" type="ORF">BECKSD772D_GA0070982_10688</name>
    <name evidence="8" type="ORF">BECKSD772E_GA0070983_103714</name>
</gene>
<proteinExistence type="inferred from homology"/>
<feature type="domain" description="Tetrapyrrole methylase" evidence="7">
    <location>
        <begin position="39"/>
        <end position="250"/>
    </location>
</feature>
<evidence type="ECO:0000256" key="6">
    <source>
        <dbReference type="ARBA" id="ARBA00022691"/>
    </source>
</evidence>
<evidence type="ECO:0000256" key="1">
    <source>
        <dbReference type="ARBA" id="ARBA00004953"/>
    </source>
</evidence>
<keyword evidence="6" id="KW-0949">S-adenosyl-L-methionine</keyword>
<dbReference type="Gene3D" id="3.40.1010.10">
    <property type="entry name" value="Cobalt-precorrin-4 Transmethylase, Domain 1"/>
    <property type="match status" value="1"/>
</dbReference>
<evidence type="ECO:0000256" key="4">
    <source>
        <dbReference type="ARBA" id="ARBA00022603"/>
    </source>
</evidence>
<accession>A0A450YS72</accession>
<dbReference type="GO" id="GO:0032259">
    <property type="term" value="P:methylation"/>
    <property type="evidence" value="ECO:0007669"/>
    <property type="project" value="UniProtKB-KW"/>
</dbReference>
<dbReference type="InterPro" id="IPR000878">
    <property type="entry name" value="4pyrrol_Mease"/>
</dbReference>
<protein>
    <submittedName>
        <fullName evidence="8">Precorrin-2 C20-methyltransferase /cobalt-factor II C20-methyltransferase</fullName>
        <ecNumber evidence="8">2.1.1.130</ecNumber>
    </submittedName>
</protein>
<dbReference type="EMBL" id="CAADHB010000068">
    <property type="protein sequence ID" value="VFK79828.1"/>
    <property type="molecule type" value="Genomic_DNA"/>
</dbReference>
<dbReference type="InterPro" id="IPR014776">
    <property type="entry name" value="4pyrrole_Mease_sub2"/>
</dbReference>
<dbReference type="Gene3D" id="3.30.950.10">
    <property type="entry name" value="Methyltransferase, Cobalt-precorrin-4 Transmethylase, Domain 2"/>
    <property type="match status" value="1"/>
</dbReference>
<dbReference type="Pfam" id="PF00590">
    <property type="entry name" value="TP_methylase"/>
    <property type="match status" value="1"/>
</dbReference>
<dbReference type="GO" id="GO:0030788">
    <property type="term" value="F:precorrin-2 C20-methyltransferase activity"/>
    <property type="evidence" value="ECO:0007669"/>
    <property type="project" value="UniProtKB-EC"/>
</dbReference>